<dbReference type="AlphaFoldDB" id="A0A0B2ABT9"/>
<dbReference type="EMBL" id="JTDK01000006">
    <property type="protein sequence ID" value="KHK99057.1"/>
    <property type="molecule type" value="Genomic_DNA"/>
</dbReference>
<keyword evidence="1" id="KW-1133">Transmembrane helix</keyword>
<feature type="transmembrane region" description="Helical" evidence="1">
    <location>
        <begin position="5"/>
        <end position="25"/>
    </location>
</feature>
<dbReference type="Proteomes" id="UP000031030">
    <property type="component" value="Unassembled WGS sequence"/>
</dbReference>
<organism evidence="2 3">
    <name type="scientific">Microbacterium mangrovi</name>
    <dbReference type="NCBI Taxonomy" id="1348253"/>
    <lineage>
        <taxon>Bacteria</taxon>
        <taxon>Bacillati</taxon>
        <taxon>Actinomycetota</taxon>
        <taxon>Actinomycetes</taxon>
        <taxon>Micrococcales</taxon>
        <taxon>Microbacteriaceae</taxon>
        <taxon>Microbacterium</taxon>
    </lineage>
</organism>
<keyword evidence="1" id="KW-0472">Membrane</keyword>
<reference evidence="2 3" key="1">
    <citation type="submission" date="2014-11" db="EMBL/GenBank/DDBJ databases">
        <title>Genome sequence of Microbacterium mangrovi MUSC 115(T).</title>
        <authorList>
            <person name="Lee L.-H."/>
        </authorList>
    </citation>
    <scope>NUCLEOTIDE SEQUENCE [LARGE SCALE GENOMIC DNA]</scope>
    <source>
        <strain evidence="2 3">MUSC 115</strain>
    </source>
</reference>
<dbReference type="RefSeq" id="WP_039398391.1">
    <property type="nucleotide sequence ID" value="NZ_JTDK01000006.1"/>
</dbReference>
<dbReference type="STRING" id="1348253.LK09_08430"/>
<feature type="transmembrane region" description="Helical" evidence="1">
    <location>
        <begin position="158"/>
        <end position="177"/>
    </location>
</feature>
<feature type="transmembrane region" description="Helical" evidence="1">
    <location>
        <begin position="109"/>
        <end position="127"/>
    </location>
</feature>
<feature type="transmembrane region" description="Helical" evidence="1">
    <location>
        <begin position="369"/>
        <end position="390"/>
    </location>
</feature>
<comment type="caution">
    <text evidence="2">The sequence shown here is derived from an EMBL/GenBank/DDBJ whole genome shotgun (WGS) entry which is preliminary data.</text>
</comment>
<feature type="transmembrane region" description="Helical" evidence="1">
    <location>
        <begin position="82"/>
        <end position="100"/>
    </location>
</feature>
<feature type="transmembrane region" description="Helical" evidence="1">
    <location>
        <begin position="314"/>
        <end position="330"/>
    </location>
</feature>
<evidence type="ECO:0000256" key="1">
    <source>
        <dbReference type="SAM" id="Phobius"/>
    </source>
</evidence>
<evidence type="ECO:0000313" key="3">
    <source>
        <dbReference type="Proteomes" id="UP000031030"/>
    </source>
</evidence>
<feature type="transmembrane region" description="Helical" evidence="1">
    <location>
        <begin position="183"/>
        <end position="208"/>
    </location>
</feature>
<keyword evidence="3" id="KW-1185">Reference proteome</keyword>
<name>A0A0B2ABT9_9MICO</name>
<feature type="transmembrane region" description="Helical" evidence="1">
    <location>
        <begin position="337"/>
        <end position="357"/>
    </location>
</feature>
<feature type="transmembrane region" description="Helical" evidence="1">
    <location>
        <begin position="258"/>
        <end position="282"/>
    </location>
</feature>
<evidence type="ECO:0008006" key="4">
    <source>
        <dbReference type="Google" id="ProtNLM"/>
    </source>
</evidence>
<protein>
    <recommendedName>
        <fullName evidence="4">Integral membrane protein</fullName>
    </recommendedName>
</protein>
<gene>
    <name evidence="2" type="ORF">LK09_08430</name>
</gene>
<proteinExistence type="predicted"/>
<sequence>MSRRAVLWVAFVVVHALVAVLGFVMPTEPMGDVYRVYEPWSTAALNGGGIVGITEPWVYPQLALVPMLAAHLFDWVSGTYTVSWAVLVTICDALAFAVLVGRARSRGRVAAAWFWLAFVALLGPVYMYRLDALTVPLAVAGCLWLVGRPLLGSVLLSIATWMKVWPAALIAAALIAVRRRLSVLAGALLVSAVTIGVVALAGGAAYTFGFIGDQTGRGLQIEAPVSGLYVWATVLHVPGASIFYSPEMLTFEVTGPHVNAVIALMTPLLVVAVGAIAAIGALKAWRGASFAALFPDLALALVVAFIFFNKVGSPQYYTWIVAPLVMGLVIERRRWRAPVVLGLVIAGLTQVMYPLMYMGVLTGDPVSEFVLTARNVVVGVLLVWSVARLVRVRPRGRSTLAASSSSHTAVG</sequence>
<evidence type="ECO:0000313" key="2">
    <source>
        <dbReference type="EMBL" id="KHK99057.1"/>
    </source>
</evidence>
<accession>A0A0B2ABT9</accession>
<feature type="transmembrane region" description="Helical" evidence="1">
    <location>
        <begin position="289"/>
        <end position="308"/>
    </location>
</feature>
<keyword evidence="1" id="KW-0812">Transmembrane</keyword>